<accession>A0A8E2B9D5</accession>
<sequence length="92" mass="9789">MAITWLYPDPHRPGAVIERHHCAACQPHEQVGVLECPRCGDGPMLAGALAHQAPALAGPVRAWLIEHGWHEDDERGLVCGAHPAPAPAGSPR</sequence>
<comment type="caution">
    <text evidence="1">The sequence shown here is derived from an EMBL/GenBank/DDBJ whole genome shotgun (WGS) entry which is preliminary data.</text>
</comment>
<dbReference type="EMBL" id="JACJHR010000096">
    <property type="protein sequence ID" value="MBB2505245.1"/>
    <property type="molecule type" value="Genomic_DNA"/>
</dbReference>
<name>A0A8E2B9D5_9PSEU</name>
<gene>
    <name evidence="1" type="ORF">H5411_39745</name>
</gene>
<evidence type="ECO:0000313" key="1">
    <source>
        <dbReference type="EMBL" id="MBB2505245.1"/>
    </source>
</evidence>
<protein>
    <submittedName>
        <fullName evidence="1">Uncharacterized protein</fullName>
    </submittedName>
</protein>
<organism evidence="1 2">
    <name type="scientific">Amycolatopsis echigonensis</name>
    <dbReference type="NCBI Taxonomy" id="2576905"/>
    <lineage>
        <taxon>Bacteria</taxon>
        <taxon>Bacillati</taxon>
        <taxon>Actinomycetota</taxon>
        <taxon>Actinomycetes</taxon>
        <taxon>Pseudonocardiales</taxon>
        <taxon>Pseudonocardiaceae</taxon>
        <taxon>Amycolatopsis</taxon>
    </lineage>
</organism>
<proteinExistence type="predicted"/>
<evidence type="ECO:0000313" key="2">
    <source>
        <dbReference type="Proteomes" id="UP000550260"/>
    </source>
</evidence>
<dbReference type="Proteomes" id="UP000550260">
    <property type="component" value="Unassembled WGS sequence"/>
</dbReference>
<dbReference type="RefSeq" id="WP_183126803.1">
    <property type="nucleotide sequence ID" value="NZ_JACJHR010000096.1"/>
</dbReference>
<dbReference type="AlphaFoldDB" id="A0A8E2B9D5"/>
<reference evidence="1 2" key="1">
    <citation type="submission" date="2020-08" db="EMBL/GenBank/DDBJ databases">
        <title>Amycolatopsis echigonensis JCM 21831.</title>
        <authorList>
            <person name="Tedsree N."/>
            <person name="Kuncharoen N."/>
            <person name="Likhitwitayawuid K."/>
            <person name="Tanasupawat S."/>
        </authorList>
    </citation>
    <scope>NUCLEOTIDE SEQUENCE [LARGE SCALE GENOMIC DNA]</scope>
    <source>
        <strain evidence="1 2">JCM 21831</strain>
    </source>
</reference>